<dbReference type="Pfam" id="PF25967">
    <property type="entry name" value="RND-MFP_C"/>
    <property type="match status" value="1"/>
</dbReference>
<evidence type="ECO:0000256" key="6">
    <source>
        <dbReference type="ARBA" id="ARBA00023136"/>
    </source>
</evidence>
<sequence length="376" mass="39207">MATAVLAAAAFAIVRMLNVPPPPAAPPAPVPVQVATAATADVPVYLTGLGTVQAYNTVTVKTRIDGELQQVLFREGQDVKKGDLLAIIDPRSYQAALQQAQAKLDQDKADLANAQLILARYADLQKGGFSTVQDYDTQKSVVQQLQAQIVQDQSAIAVANTALSYTQITAPLDGRTGLRLIDQGNIVYSTDTTGLVVVTQLQPISVIATVPEQAQPAVAAALASGTVVAEALPRGGDTALDVGSLTLMDNQIDPASGTLKLKATFPNSQNRLWPGQFVNLRLTLRVEKNVTTVPSAALQRGPDGYLVYAIQPDGTVQPRAVQPGQIAEGTAIVKSGLARGDRVVTAGQYGLRPGVRVKIQSAPAAPASLAAPEAAS</sequence>
<feature type="signal peptide" evidence="7">
    <location>
        <begin position="1"/>
        <end position="24"/>
    </location>
</feature>
<dbReference type="Pfam" id="PF25917">
    <property type="entry name" value="BSH_RND"/>
    <property type="match status" value="1"/>
</dbReference>
<keyword evidence="7" id="KW-0732">Signal</keyword>
<evidence type="ECO:0000313" key="13">
    <source>
        <dbReference type="Proteomes" id="UP001241603"/>
    </source>
</evidence>
<keyword evidence="5" id="KW-0997">Cell inner membrane</keyword>
<reference evidence="12 13" key="1">
    <citation type="submission" date="2023-07" db="EMBL/GenBank/DDBJ databases">
        <title>Genomic Encyclopedia of Type Strains, Phase IV (KMG-IV): sequencing the most valuable type-strain genomes for metagenomic binning, comparative biology and taxonomic classification.</title>
        <authorList>
            <person name="Goeker M."/>
        </authorList>
    </citation>
    <scope>NUCLEOTIDE SEQUENCE [LARGE SCALE GENOMIC DNA]</scope>
    <source>
        <strain evidence="12 13">B6-8</strain>
    </source>
</reference>
<comment type="caution">
    <text evidence="12">The sequence shown here is derived from an EMBL/GenBank/DDBJ whole genome shotgun (WGS) entry which is preliminary data.</text>
</comment>
<evidence type="ECO:0000256" key="4">
    <source>
        <dbReference type="ARBA" id="ARBA00022475"/>
    </source>
</evidence>
<evidence type="ECO:0000259" key="11">
    <source>
        <dbReference type="Pfam" id="PF25967"/>
    </source>
</evidence>
<dbReference type="InterPro" id="IPR058625">
    <property type="entry name" value="MdtA-like_BSH"/>
</dbReference>
<dbReference type="SUPFAM" id="SSF111369">
    <property type="entry name" value="HlyD-like secretion proteins"/>
    <property type="match status" value="1"/>
</dbReference>
<keyword evidence="4" id="KW-1003">Cell membrane</keyword>
<evidence type="ECO:0000256" key="1">
    <source>
        <dbReference type="ARBA" id="ARBA00004236"/>
    </source>
</evidence>
<gene>
    <name evidence="12" type="ORF">QO014_003394</name>
</gene>
<evidence type="ECO:0000259" key="9">
    <source>
        <dbReference type="Pfam" id="PF25917"/>
    </source>
</evidence>
<dbReference type="NCBIfam" id="TIGR01730">
    <property type="entry name" value="RND_mfp"/>
    <property type="match status" value="1"/>
</dbReference>
<evidence type="ECO:0000259" key="8">
    <source>
        <dbReference type="Pfam" id="PF25876"/>
    </source>
</evidence>
<organism evidence="12 13">
    <name type="scientific">Kaistia dalseonensis</name>
    <dbReference type="NCBI Taxonomy" id="410840"/>
    <lineage>
        <taxon>Bacteria</taxon>
        <taxon>Pseudomonadati</taxon>
        <taxon>Pseudomonadota</taxon>
        <taxon>Alphaproteobacteria</taxon>
        <taxon>Hyphomicrobiales</taxon>
        <taxon>Kaistiaceae</taxon>
        <taxon>Kaistia</taxon>
    </lineage>
</organism>
<evidence type="ECO:0000256" key="3">
    <source>
        <dbReference type="ARBA" id="ARBA00022448"/>
    </source>
</evidence>
<dbReference type="EMBL" id="JAUSVO010000004">
    <property type="protein sequence ID" value="MDQ0438999.1"/>
    <property type="molecule type" value="Genomic_DNA"/>
</dbReference>
<feature type="domain" description="Multidrug resistance protein MdtA-like alpha-helical hairpin" evidence="8">
    <location>
        <begin position="97"/>
        <end position="166"/>
    </location>
</feature>
<comment type="subcellular location">
    <subcellularLocation>
        <location evidence="1">Cell membrane</location>
    </subcellularLocation>
</comment>
<protein>
    <submittedName>
        <fullName evidence="12">Multidrug efflux system membrane fusion protein</fullName>
    </submittedName>
</protein>
<dbReference type="Pfam" id="PF25944">
    <property type="entry name" value="Beta-barrel_RND"/>
    <property type="match status" value="1"/>
</dbReference>
<proteinExistence type="inferred from homology"/>
<dbReference type="Gene3D" id="2.40.420.20">
    <property type="match status" value="1"/>
</dbReference>
<dbReference type="RefSeq" id="WP_266349868.1">
    <property type="nucleotide sequence ID" value="NZ_JAPKNG010000004.1"/>
</dbReference>
<dbReference type="Gene3D" id="2.40.30.170">
    <property type="match status" value="1"/>
</dbReference>
<evidence type="ECO:0000313" key="12">
    <source>
        <dbReference type="EMBL" id="MDQ0438999.1"/>
    </source>
</evidence>
<keyword evidence="3" id="KW-0813">Transport</keyword>
<name>A0ABU0H9K3_9HYPH</name>
<evidence type="ECO:0000256" key="5">
    <source>
        <dbReference type="ARBA" id="ARBA00022519"/>
    </source>
</evidence>
<comment type="similarity">
    <text evidence="2">Belongs to the membrane fusion protein (MFP) (TC 8.A.1) family.</text>
</comment>
<dbReference type="Gene3D" id="2.40.50.100">
    <property type="match status" value="1"/>
</dbReference>
<evidence type="ECO:0000256" key="7">
    <source>
        <dbReference type="SAM" id="SignalP"/>
    </source>
</evidence>
<dbReference type="Proteomes" id="UP001241603">
    <property type="component" value="Unassembled WGS sequence"/>
</dbReference>
<dbReference type="Pfam" id="PF25876">
    <property type="entry name" value="HH_MFP_RND"/>
    <property type="match status" value="1"/>
</dbReference>
<keyword evidence="13" id="KW-1185">Reference proteome</keyword>
<dbReference type="InterPro" id="IPR058627">
    <property type="entry name" value="MdtA-like_C"/>
</dbReference>
<feature type="domain" description="Multidrug resistance protein MdtA-like C-terminal permuted SH3" evidence="11">
    <location>
        <begin position="289"/>
        <end position="347"/>
    </location>
</feature>
<accession>A0ABU0H9K3</accession>
<feature type="domain" description="Multidrug resistance protein MdtA-like beta-barrel" evidence="10">
    <location>
        <begin position="203"/>
        <end position="284"/>
    </location>
</feature>
<dbReference type="PANTHER" id="PTHR30469">
    <property type="entry name" value="MULTIDRUG RESISTANCE PROTEIN MDTA"/>
    <property type="match status" value="1"/>
</dbReference>
<dbReference type="InterPro" id="IPR058624">
    <property type="entry name" value="MdtA-like_HH"/>
</dbReference>
<dbReference type="PANTHER" id="PTHR30469:SF12">
    <property type="entry name" value="MULTIDRUG RESISTANCE PROTEIN MDTA"/>
    <property type="match status" value="1"/>
</dbReference>
<dbReference type="InterPro" id="IPR058626">
    <property type="entry name" value="MdtA-like_b-barrel"/>
</dbReference>
<keyword evidence="6" id="KW-0472">Membrane</keyword>
<feature type="chain" id="PRO_5046628119" evidence="7">
    <location>
        <begin position="25"/>
        <end position="376"/>
    </location>
</feature>
<feature type="domain" description="Multidrug resistance protein MdtA-like barrel-sandwich hybrid" evidence="9">
    <location>
        <begin position="56"/>
        <end position="199"/>
    </location>
</feature>
<dbReference type="InterPro" id="IPR006143">
    <property type="entry name" value="RND_pump_MFP"/>
</dbReference>
<evidence type="ECO:0000256" key="2">
    <source>
        <dbReference type="ARBA" id="ARBA00009477"/>
    </source>
</evidence>
<evidence type="ECO:0000259" key="10">
    <source>
        <dbReference type="Pfam" id="PF25944"/>
    </source>
</evidence>
<dbReference type="Gene3D" id="1.10.287.470">
    <property type="entry name" value="Helix hairpin bin"/>
    <property type="match status" value="1"/>
</dbReference>